<dbReference type="InterPro" id="IPR003593">
    <property type="entry name" value="AAA+_ATPase"/>
</dbReference>
<dbReference type="GO" id="GO:0003924">
    <property type="term" value="F:GTPase activity"/>
    <property type="evidence" value="ECO:0007669"/>
    <property type="project" value="TreeGrafter"/>
</dbReference>
<keyword evidence="5" id="KW-0342">GTP-binding</keyword>
<keyword evidence="7" id="KW-0675">Receptor</keyword>
<dbReference type="InterPro" id="IPR042101">
    <property type="entry name" value="SRP54_N_sf"/>
</dbReference>
<evidence type="ECO:0000256" key="2">
    <source>
        <dbReference type="ARBA" id="ARBA00008531"/>
    </source>
</evidence>
<dbReference type="Gene3D" id="1.20.120.140">
    <property type="entry name" value="Signal recognition particle SRP54, nucleotide-binding domain"/>
    <property type="match status" value="1"/>
</dbReference>
<evidence type="ECO:0000256" key="7">
    <source>
        <dbReference type="ARBA" id="ARBA00023170"/>
    </source>
</evidence>
<keyword evidence="11" id="KW-1185">Reference proteome</keyword>
<keyword evidence="3" id="KW-0547">Nucleotide-binding</keyword>
<dbReference type="InterPro" id="IPR036225">
    <property type="entry name" value="SRP/SRP_N"/>
</dbReference>
<dbReference type="OrthoDB" id="1727884at2759"/>
<dbReference type="PROSITE" id="PS00300">
    <property type="entry name" value="SRP54"/>
    <property type="match status" value="1"/>
</dbReference>
<dbReference type="PANTHER" id="PTHR43134">
    <property type="entry name" value="SIGNAL RECOGNITION PARTICLE RECEPTOR SUBUNIT ALPHA"/>
    <property type="match status" value="1"/>
</dbReference>
<feature type="compositionally biased region" description="Polar residues" evidence="8">
    <location>
        <begin position="649"/>
        <end position="662"/>
    </location>
</feature>
<feature type="region of interest" description="Disordered" evidence="8">
    <location>
        <begin position="641"/>
        <end position="662"/>
    </location>
</feature>
<dbReference type="Gene3D" id="3.40.50.300">
    <property type="entry name" value="P-loop containing nucleotide triphosphate hydrolases"/>
    <property type="match status" value="1"/>
</dbReference>
<evidence type="ECO:0000256" key="1">
    <source>
        <dbReference type="ARBA" id="ARBA00004397"/>
    </source>
</evidence>
<accession>A0A177AZ62</accession>
<dbReference type="CDD" id="cd17876">
    <property type="entry name" value="SRalpha_C"/>
    <property type="match status" value="1"/>
</dbReference>
<evidence type="ECO:0000256" key="5">
    <source>
        <dbReference type="ARBA" id="ARBA00023134"/>
    </source>
</evidence>
<comment type="similarity">
    <text evidence="2">Belongs to the GTP-binding SRP family.</text>
</comment>
<dbReference type="GO" id="GO:0005789">
    <property type="term" value="C:endoplasmic reticulum membrane"/>
    <property type="evidence" value="ECO:0007669"/>
    <property type="project" value="UniProtKB-SubCell"/>
</dbReference>
<dbReference type="InterPro" id="IPR027417">
    <property type="entry name" value="P-loop_NTPase"/>
</dbReference>
<dbReference type="PANTHER" id="PTHR43134:SF1">
    <property type="entry name" value="SIGNAL RECOGNITION PARTICLE RECEPTOR SUBUNIT ALPHA"/>
    <property type="match status" value="1"/>
</dbReference>
<dbReference type="EMBL" id="LWCA01000925">
    <property type="protein sequence ID" value="OAF66464.1"/>
    <property type="molecule type" value="Genomic_DNA"/>
</dbReference>
<dbReference type="FunFam" id="3.40.50.300:FF:000188">
    <property type="entry name" value="signal recognition particle receptor subunit alpha"/>
    <property type="match status" value="1"/>
</dbReference>
<evidence type="ECO:0000313" key="10">
    <source>
        <dbReference type="EMBL" id="OAF66464.1"/>
    </source>
</evidence>
<organism evidence="10 11">
    <name type="scientific">Intoshia linei</name>
    <dbReference type="NCBI Taxonomy" id="1819745"/>
    <lineage>
        <taxon>Eukaryota</taxon>
        <taxon>Metazoa</taxon>
        <taxon>Spiralia</taxon>
        <taxon>Lophotrochozoa</taxon>
        <taxon>Mesozoa</taxon>
        <taxon>Orthonectida</taxon>
        <taxon>Rhopaluridae</taxon>
        <taxon>Intoshia</taxon>
    </lineage>
</organism>
<keyword evidence="4" id="KW-0256">Endoplasmic reticulum</keyword>
<evidence type="ECO:0000313" key="11">
    <source>
        <dbReference type="Proteomes" id="UP000078046"/>
    </source>
</evidence>
<dbReference type="InterPro" id="IPR013822">
    <property type="entry name" value="Signal_recog_particl_SRP54_hlx"/>
</dbReference>
<comment type="caution">
    <text evidence="10">The sequence shown here is derived from an EMBL/GenBank/DDBJ whole genome shotgun (WGS) entry which is preliminary data.</text>
</comment>
<evidence type="ECO:0000256" key="6">
    <source>
        <dbReference type="ARBA" id="ARBA00023136"/>
    </source>
</evidence>
<proteinExistence type="inferred from homology"/>
<dbReference type="Pfam" id="PF00448">
    <property type="entry name" value="SRP54"/>
    <property type="match status" value="1"/>
</dbReference>
<dbReference type="AlphaFoldDB" id="A0A177AZ62"/>
<dbReference type="GO" id="GO:0006614">
    <property type="term" value="P:SRP-dependent cotranslational protein targeting to membrane"/>
    <property type="evidence" value="ECO:0007669"/>
    <property type="project" value="InterPro"/>
</dbReference>
<dbReference type="GO" id="GO:0005525">
    <property type="term" value="F:GTP binding"/>
    <property type="evidence" value="ECO:0007669"/>
    <property type="project" value="UniProtKB-KW"/>
</dbReference>
<dbReference type="SMART" id="SM00382">
    <property type="entry name" value="AAA"/>
    <property type="match status" value="1"/>
</dbReference>
<name>A0A177AZ62_9BILA</name>
<keyword evidence="6" id="KW-0472">Membrane</keyword>
<dbReference type="Proteomes" id="UP000078046">
    <property type="component" value="Unassembled WGS sequence"/>
</dbReference>
<feature type="domain" description="SRP54-type proteins GTP-binding" evidence="9">
    <location>
        <begin position="381"/>
        <end position="394"/>
    </location>
</feature>
<protein>
    <recommendedName>
        <fullName evidence="9">SRP54-type proteins GTP-binding domain-containing protein</fullName>
    </recommendedName>
</protein>
<dbReference type="SUPFAM" id="SSF47364">
    <property type="entry name" value="Domain of the SRP/SRP receptor G-proteins"/>
    <property type="match status" value="1"/>
</dbReference>
<evidence type="ECO:0000256" key="8">
    <source>
        <dbReference type="SAM" id="MobiDB-lite"/>
    </source>
</evidence>
<dbReference type="SUPFAM" id="SSF52540">
    <property type="entry name" value="P-loop containing nucleoside triphosphate hydrolases"/>
    <property type="match status" value="1"/>
</dbReference>
<evidence type="ECO:0000259" key="9">
    <source>
        <dbReference type="PROSITE" id="PS00300"/>
    </source>
</evidence>
<sequence>MPLQRNRIPVKENIPRKNIKVPRKWDSYGPKMDQTELDYSEINKDNDDTGEKFHQNTKLDMPSMKGEIPNINLETEYFDINKSSDDEKGTTEQQSGWYSYLRACVSSEPINSESLKPLMESMIDNFVDKNIAVEVASKICESVRCSLEGKILTKFSSLTKLVKESLSEAIRQILTPGNEINILENVKESKLQNKPYVITFCGVNGVGKSTNLAKICYWLMENDLKVMISACDTFRAGAIEQLETHVNKLNSVDRPNKVVLFQRGYGKDAAAIAMQAIQQAKNEEIEVVLIDTAGRMQDNTPLMRALAKLIHVNCPDLVLFVGEALVGSNGCDQLKKFNRSLEEFSPHVSKKLIDAIILTKFDTIDDKVGTAVNLTYVTGQPILFIGTGQTYVDLKKLDISSNIDMNRFVIINFLVGCLTLIVGEYNSVGNRILFNWAIVENNPTEYIIAYRLREPSVLYGMSILFRLMDKINITIWKPIYYSDEWIRRNRLLNVHPIKAVKLLKSFEVGSIVELLRRDIIFKQENYECLHLKPDTLIGFSFQGKFCPVAYSLSTLGLDSFTLVPERNMNNRNRALELNKAYNVSDIIMPYEFSIKLFLATGADMKDLNGKCPNNETVLIDKYDYQFGLYKWFQSFHHEHDDDHDHDGNHGSNANTVKQSGTF</sequence>
<reference evidence="10 11" key="1">
    <citation type="submission" date="2016-04" db="EMBL/GenBank/DDBJ databases">
        <title>The genome of Intoshia linei affirms orthonectids as highly simplified spiralians.</title>
        <authorList>
            <person name="Mikhailov K.V."/>
            <person name="Slusarev G.S."/>
            <person name="Nikitin M.A."/>
            <person name="Logacheva M.D."/>
            <person name="Penin A."/>
            <person name="Aleoshin V."/>
            <person name="Panchin Y.V."/>
        </authorList>
    </citation>
    <scope>NUCLEOTIDE SEQUENCE [LARGE SCALE GENOMIC DNA]</scope>
    <source>
        <strain evidence="10">Intl2013</strain>
        <tissue evidence="10">Whole animal</tissue>
    </source>
</reference>
<dbReference type="GO" id="GO:0005047">
    <property type="term" value="F:signal recognition particle binding"/>
    <property type="evidence" value="ECO:0007669"/>
    <property type="project" value="TreeGrafter"/>
</dbReference>
<dbReference type="SMART" id="SM00962">
    <property type="entry name" value="SRP54"/>
    <property type="match status" value="1"/>
</dbReference>
<gene>
    <name evidence="10" type="ORF">A3Q56_05813</name>
</gene>
<comment type="subcellular location">
    <subcellularLocation>
        <location evidence="1">Endoplasmic reticulum membrane</location>
        <topology evidence="1">Peripheral membrane protein</topology>
        <orientation evidence="1">Cytoplasmic side</orientation>
    </subcellularLocation>
</comment>
<evidence type="ECO:0000256" key="3">
    <source>
        <dbReference type="ARBA" id="ARBA00022741"/>
    </source>
</evidence>
<dbReference type="InterPro" id="IPR000897">
    <property type="entry name" value="SRP54_GTPase_dom"/>
</dbReference>
<dbReference type="Pfam" id="PF02881">
    <property type="entry name" value="SRP54_N"/>
    <property type="match status" value="1"/>
</dbReference>
<evidence type="ECO:0000256" key="4">
    <source>
        <dbReference type="ARBA" id="ARBA00022824"/>
    </source>
</evidence>